<keyword evidence="1" id="KW-0812">Transmembrane</keyword>
<gene>
    <name evidence="2" type="ORF">MUN33_05180</name>
</gene>
<evidence type="ECO:0000256" key="1">
    <source>
        <dbReference type="SAM" id="Phobius"/>
    </source>
</evidence>
<comment type="caution">
    <text evidence="2">The sequence shown here is derived from an EMBL/GenBank/DDBJ whole genome shotgun (WGS) entry which is preliminary data.</text>
</comment>
<dbReference type="RefSeq" id="WP_244803818.1">
    <property type="nucleotide sequence ID" value="NZ_JALIEA010000011.1"/>
</dbReference>
<name>A0A9X1WIB5_9CORY</name>
<dbReference type="EMBL" id="JALIEA010000011">
    <property type="protein sequence ID" value="MCJ7858112.1"/>
    <property type="molecule type" value="Genomic_DNA"/>
</dbReference>
<sequence>MAAVRAISASVIVGLVVFFVVAWIADWEPQYGFLVFFSIVAAIVDYLTGFGSKVRRKDKDELVEDE</sequence>
<evidence type="ECO:0000313" key="2">
    <source>
        <dbReference type="EMBL" id="MCJ7858112.1"/>
    </source>
</evidence>
<evidence type="ECO:0000313" key="3">
    <source>
        <dbReference type="Proteomes" id="UP001139207"/>
    </source>
</evidence>
<reference evidence="2" key="1">
    <citation type="submission" date="2022-04" db="EMBL/GenBank/DDBJ databases">
        <title>Corynebacterium kalidii LD5P10.</title>
        <authorList>
            <person name="Sun J.Q."/>
        </authorList>
    </citation>
    <scope>NUCLEOTIDE SEQUENCE</scope>
    <source>
        <strain evidence="2">LD5P10</strain>
    </source>
</reference>
<proteinExistence type="predicted"/>
<dbReference type="AlphaFoldDB" id="A0A9X1WIB5"/>
<protein>
    <submittedName>
        <fullName evidence="2">Uncharacterized protein</fullName>
    </submittedName>
</protein>
<keyword evidence="3" id="KW-1185">Reference proteome</keyword>
<feature type="transmembrane region" description="Helical" evidence="1">
    <location>
        <begin position="31"/>
        <end position="49"/>
    </location>
</feature>
<keyword evidence="1" id="KW-0472">Membrane</keyword>
<feature type="transmembrane region" description="Helical" evidence="1">
    <location>
        <begin position="7"/>
        <end position="25"/>
    </location>
</feature>
<dbReference type="Proteomes" id="UP001139207">
    <property type="component" value="Unassembled WGS sequence"/>
</dbReference>
<accession>A0A9X1WIB5</accession>
<keyword evidence="1" id="KW-1133">Transmembrane helix</keyword>
<organism evidence="2 3">
    <name type="scientific">Corynebacterium kalidii</name>
    <dbReference type="NCBI Taxonomy" id="2931982"/>
    <lineage>
        <taxon>Bacteria</taxon>
        <taxon>Bacillati</taxon>
        <taxon>Actinomycetota</taxon>
        <taxon>Actinomycetes</taxon>
        <taxon>Mycobacteriales</taxon>
        <taxon>Corynebacteriaceae</taxon>
        <taxon>Corynebacterium</taxon>
    </lineage>
</organism>